<sequence length="113" mass="11642">MNRTAEETAKMKNAVTTMTVAGKGTVTAPEAVPADTDEVPTSEEGGGTMSDGRVTEEGATVVTETTKIDGTTEAEPSPLGLGMELTDEVMVKLGSVAAVRMAGKRSKRAAKQL</sequence>
<evidence type="ECO:0000256" key="1">
    <source>
        <dbReference type="SAM" id="MobiDB-lite"/>
    </source>
</evidence>
<dbReference type="AlphaFoldDB" id="A0A6A3ENM3"/>
<evidence type="ECO:0000313" key="3">
    <source>
        <dbReference type="Proteomes" id="UP000429523"/>
    </source>
</evidence>
<proteinExistence type="predicted"/>
<gene>
    <name evidence="2" type="ORF">PF009_g14869</name>
</gene>
<comment type="caution">
    <text evidence="2">The sequence shown here is derived from an EMBL/GenBank/DDBJ whole genome shotgun (WGS) entry which is preliminary data.</text>
</comment>
<feature type="region of interest" description="Disordered" evidence="1">
    <location>
        <begin position="21"/>
        <end position="81"/>
    </location>
</feature>
<accession>A0A6A3ENM3</accession>
<organism evidence="2 3">
    <name type="scientific">Phytophthora fragariae</name>
    <dbReference type="NCBI Taxonomy" id="53985"/>
    <lineage>
        <taxon>Eukaryota</taxon>
        <taxon>Sar</taxon>
        <taxon>Stramenopiles</taxon>
        <taxon>Oomycota</taxon>
        <taxon>Peronosporomycetes</taxon>
        <taxon>Peronosporales</taxon>
        <taxon>Peronosporaceae</taxon>
        <taxon>Phytophthora</taxon>
    </lineage>
</organism>
<reference evidence="2 3" key="1">
    <citation type="submission" date="2018-08" db="EMBL/GenBank/DDBJ databases">
        <title>Genomic investigation of the strawberry pathogen Phytophthora fragariae indicates pathogenicity is determined by transcriptional variation in three key races.</title>
        <authorList>
            <person name="Adams T.M."/>
            <person name="Armitage A.D."/>
            <person name="Sobczyk M.K."/>
            <person name="Bates H.J."/>
            <person name="Dunwell J.M."/>
            <person name="Nellist C.F."/>
            <person name="Harrison R.J."/>
        </authorList>
    </citation>
    <scope>NUCLEOTIDE SEQUENCE [LARGE SCALE GENOMIC DNA]</scope>
    <source>
        <strain evidence="2 3">NOV-9</strain>
    </source>
</reference>
<dbReference type="Proteomes" id="UP000429523">
    <property type="component" value="Unassembled WGS sequence"/>
</dbReference>
<evidence type="ECO:0000313" key="2">
    <source>
        <dbReference type="EMBL" id="KAE8935174.1"/>
    </source>
</evidence>
<dbReference type="EMBL" id="QXGF01000831">
    <property type="protein sequence ID" value="KAE8935174.1"/>
    <property type="molecule type" value="Genomic_DNA"/>
</dbReference>
<protein>
    <submittedName>
        <fullName evidence="2">Uncharacterized protein</fullName>
    </submittedName>
</protein>
<name>A0A6A3ENM3_9STRA</name>